<dbReference type="SUPFAM" id="SSF101690">
    <property type="entry name" value="PAZ domain"/>
    <property type="match status" value="1"/>
</dbReference>
<accession>A0ABR0BC19</accession>
<evidence type="ECO:0000313" key="1">
    <source>
        <dbReference type="EMBL" id="KAK4063387.1"/>
    </source>
</evidence>
<evidence type="ECO:0000313" key="2">
    <source>
        <dbReference type="Proteomes" id="UP001287286"/>
    </source>
</evidence>
<dbReference type="Proteomes" id="UP001287286">
    <property type="component" value="Unassembled WGS sequence"/>
</dbReference>
<sequence>MPRLDDPLTGTEHELKRLRAVEMLDGGLFTFRDGKDERTRGAQHIPMLFPAERIDVQPGQSVRANITMNETTTMLNMACRSPYANALSISTSARETLGLDDTRLEHLGVTVDKALLTVTGRVLGVPLISYAASGCADALRRPHEQSRRASS</sequence>
<reference evidence="1 2" key="1">
    <citation type="journal article" date="2024" name="Microbiol. Resour. Announc.">
        <title>Genome annotations for the ascomycete fungi Trichoderma harzianum, Trichoderma aggressivum, and Purpureocillium lilacinum.</title>
        <authorList>
            <person name="Beijen E.P.W."/>
            <person name="Ohm R.A."/>
        </authorList>
    </citation>
    <scope>NUCLEOTIDE SEQUENCE [LARGE SCALE GENOMIC DNA]</scope>
    <source>
        <strain evidence="1 2">CBS 150709</strain>
    </source>
</reference>
<proteinExistence type="predicted"/>
<dbReference type="EMBL" id="JAWRVI010000515">
    <property type="protein sequence ID" value="KAK4063387.1"/>
    <property type="molecule type" value="Genomic_DNA"/>
</dbReference>
<comment type="caution">
    <text evidence="1">The sequence shown here is derived from an EMBL/GenBank/DDBJ whole genome shotgun (WGS) entry which is preliminary data.</text>
</comment>
<protein>
    <submittedName>
        <fullName evidence="1">Uncharacterized protein</fullName>
    </submittedName>
</protein>
<keyword evidence="2" id="KW-1185">Reference proteome</keyword>
<dbReference type="InterPro" id="IPR036085">
    <property type="entry name" value="PAZ_dom_sf"/>
</dbReference>
<gene>
    <name evidence="1" type="ORF">Purlil1_14162</name>
</gene>
<name>A0ABR0BC19_PURLI</name>
<organism evidence="1 2">
    <name type="scientific">Purpureocillium lilacinum</name>
    <name type="common">Paecilomyces lilacinus</name>
    <dbReference type="NCBI Taxonomy" id="33203"/>
    <lineage>
        <taxon>Eukaryota</taxon>
        <taxon>Fungi</taxon>
        <taxon>Dikarya</taxon>
        <taxon>Ascomycota</taxon>
        <taxon>Pezizomycotina</taxon>
        <taxon>Sordariomycetes</taxon>
        <taxon>Hypocreomycetidae</taxon>
        <taxon>Hypocreales</taxon>
        <taxon>Ophiocordycipitaceae</taxon>
        <taxon>Purpureocillium</taxon>
    </lineage>
</organism>